<dbReference type="Pfam" id="PF14223">
    <property type="entry name" value="Retrotran_gag_2"/>
    <property type="match status" value="1"/>
</dbReference>
<reference evidence="1" key="1">
    <citation type="submission" date="2018-05" db="EMBL/GenBank/DDBJ databases">
        <title>Draft genome of Mucuna pruriens seed.</title>
        <authorList>
            <person name="Nnadi N.E."/>
            <person name="Vos R."/>
            <person name="Hasami M.H."/>
            <person name="Devisetty U.K."/>
            <person name="Aguiy J.C."/>
        </authorList>
    </citation>
    <scope>NUCLEOTIDE SEQUENCE [LARGE SCALE GENOMIC DNA]</scope>
    <source>
        <strain evidence="1">JCA_2017</strain>
    </source>
</reference>
<organism evidence="1 2">
    <name type="scientific">Mucuna pruriens</name>
    <name type="common">Velvet bean</name>
    <name type="synonym">Dolichos pruriens</name>
    <dbReference type="NCBI Taxonomy" id="157652"/>
    <lineage>
        <taxon>Eukaryota</taxon>
        <taxon>Viridiplantae</taxon>
        <taxon>Streptophyta</taxon>
        <taxon>Embryophyta</taxon>
        <taxon>Tracheophyta</taxon>
        <taxon>Spermatophyta</taxon>
        <taxon>Magnoliopsida</taxon>
        <taxon>eudicotyledons</taxon>
        <taxon>Gunneridae</taxon>
        <taxon>Pentapetalae</taxon>
        <taxon>rosids</taxon>
        <taxon>fabids</taxon>
        <taxon>Fabales</taxon>
        <taxon>Fabaceae</taxon>
        <taxon>Papilionoideae</taxon>
        <taxon>50 kb inversion clade</taxon>
        <taxon>NPAAA clade</taxon>
        <taxon>indigoferoid/millettioid clade</taxon>
        <taxon>Phaseoleae</taxon>
        <taxon>Mucuna</taxon>
    </lineage>
</organism>
<dbReference type="PANTHER" id="PTHR35317">
    <property type="entry name" value="OS04G0629600 PROTEIN"/>
    <property type="match status" value="1"/>
</dbReference>
<dbReference type="Proteomes" id="UP000257109">
    <property type="component" value="Unassembled WGS sequence"/>
</dbReference>
<proteinExistence type="predicted"/>
<accession>A0A371G158</accession>
<evidence type="ECO:0000313" key="1">
    <source>
        <dbReference type="EMBL" id="RDX84296.1"/>
    </source>
</evidence>
<comment type="caution">
    <text evidence="1">The sequence shown here is derived from an EMBL/GenBank/DDBJ whole genome shotgun (WGS) entry which is preliminary data.</text>
</comment>
<dbReference type="EMBL" id="QJKJ01007088">
    <property type="protein sequence ID" value="RDX84296.1"/>
    <property type="molecule type" value="Genomic_DNA"/>
</dbReference>
<keyword evidence="2" id="KW-1185">Reference proteome</keyword>
<gene>
    <name evidence="1" type="ORF">CR513_34676</name>
</gene>
<dbReference type="PANTHER" id="PTHR35317:SF35">
    <property type="entry name" value="DUF4219 DOMAIN-CONTAINING PROTEIN"/>
    <property type="match status" value="1"/>
</dbReference>
<name>A0A371G158_MUCPR</name>
<sequence>MGVTSTKEVWCTLKDKFQGSVKVCVIKLQILRHKFELIKMKESKIVKDYYSKIKEKVMSLRTIKINILHVTFARRQVTCKRIIGIVENLSVNTARNLDMWRRTITKISSKQILLKNMAINNIFSMLPKIPINHMVKDKSMFKEIDNSVEVIV</sequence>
<evidence type="ECO:0000313" key="2">
    <source>
        <dbReference type="Proteomes" id="UP000257109"/>
    </source>
</evidence>
<protein>
    <submittedName>
        <fullName evidence="1">Uncharacterized protein</fullName>
    </submittedName>
</protein>
<feature type="non-terminal residue" evidence="1">
    <location>
        <position position="1"/>
    </location>
</feature>
<dbReference type="AlphaFoldDB" id="A0A371G158"/>